<dbReference type="FunFam" id="1.20.1250.20:FF:000068">
    <property type="entry name" value="MFS general substrate transporter"/>
    <property type="match status" value="1"/>
</dbReference>
<feature type="transmembrane region" description="Helical" evidence="7">
    <location>
        <begin position="35"/>
        <end position="52"/>
    </location>
</feature>
<keyword evidence="4 7" id="KW-1133">Transmembrane helix</keyword>
<dbReference type="EMBL" id="KV878139">
    <property type="protein sequence ID" value="OJJ08360.1"/>
    <property type="molecule type" value="Genomic_DNA"/>
</dbReference>
<evidence type="ECO:0000256" key="6">
    <source>
        <dbReference type="SAM" id="MobiDB-lite"/>
    </source>
</evidence>
<feature type="transmembrane region" description="Helical" evidence="7">
    <location>
        <begin position="331"/>
        <end position="349"/>
    </location>
</feature>
<feature type="transmembrane region" description="Helical" evidence="7">
    <location>
        <begin position="267"/>
        <end position="287"/>
    </location>
</feature>
<evidence type="ECO:0000256" key="5">
    <source>
        <dbReference type="ARBA" id="ARBA00023136"/>
    </source>
</evidence>
<dbReference type="FunFam" id="1.20.1250.20:FF:000034">
    <property type="entry name" value="MFS general substrate transporter"/>
    <property type="match status" value="1"/>
</dbReference>
<comment type="subcellular location">
    <subcellularLocation>
        <location evidence="1">Membrane</location>
        <topology evidence="1">Multi-pass membrane protein</topology>
    </subcellularLocation>
</comment>
<keyword evidence="10" id="KW-1185">Reference proteome</keyword>
<dbReference type="GO" id="GO:0016020">
    <property type="term" value="C:membrane"/>
    <property type="evidence" value="ECO:0007669"/>
    <property type="project" value="UniProtKB-SubCell"/>
</dbReference>
<feature type="transmembrane region" description="Helical" evidence="7">
    <location>
        <begin position="393"/>
        <end position="411"/>
    </location>
</feature>
<dbReference type="Proteomes" id="UP000184073">
    <property type="component" value="Unassembled WGS sequence"/>
</dbReference>
<keyword evidence="3 7" id="KW-0812">Transmembrane</keyword>
<feature type="transmembrane region" description="Helical" evidence="7">
    <location>
        <begin position="423"/>
        <end position="444"/>
    </location>
</feature>
<evidence type="ECO:0000313" key="10">
    <source>
        <dbReference type="Proteomes" id="UP000184073"/>
    </source>
</evidence>
<feature type="transmembrane region" description="Helical" evidence="7">
    <location>
        <begin position="307"/>
        <end position="324"/>
    </location>
</feature>
<feature type="compositionally biased region" description="Low complexity" evidence="6">
    <location>
        <begin position="10"/>
        <end position="20"/>
    </location>
</feature>
<dbReference type="InterPro" id="IPR020846">
    <property type="entry name" value="MFS_dom"/>
</dbReference>
<evidence type="ECO:0000256" key="4">
    <source>
        <dbReference type="ARBA" id="ARBA00022989"/>
    </source>
</evidence>
<dbReference type="GO" id="GO:0022857">
    <property type="term" value="F:transmembrane transporter activity"/>
    <property type="evidence" value="ECO:0007669"/>
    <property type="project" value="InterPro"/>
</dbReference>
<dbReference type="PANTHER" id="PTHR43791:SF57">
    <property type="entry name" value="MAJOR FACILITATOR SUPERFAMILY (MFS) PROFILE DOMAIN-CONTAINING PROTEIN"/>
    <property type="match status" value="1"/>
</dbReference>
<accession>A0A1L9Q3M1</accession>
<gene>
    <name evidence="9" type="ORF">ASPVEDRAFT_179643</name>
</gene>
<dbReference type="RefSeq" id="XP_040674122.1">
    <property type="nucleotide sequence ID" value="XM_040808844.1"/>
</dbReference>
<dbReference type="OrthoDB" id="2962993at2759"/>
<name>A0A1L9Q3M1_ASPVE</name>
<keyword evidence="2" id="KW-0813">Transport</keyword>
<evidence type="ECO:0000256" key="2">
    <source>
        <dbReference type="ARBA" id="ARBA00022448"/>
    </source>
</evidence>
<evidence type="ECO:0000313" key="9">
    <source>
        <dbReference type="EMBL" id="OJJ08360.1"/>
    </source>
</evidence>
<feature type="transmembrane region" description="Helical" evidence="7">
    <location>
        <begin position="198"/>
        <end position="220"/>
    </location>
</feature>
<dbReference type="Gene3D" id="1.20.1250.20">
    <property type="entry name" value="MFS general substrate transporter like domains"/>
    <property type="match status" value="2"/>
</dbReference>
<feature type="transmembrane region" description="Helical" evidence="7">
    <location>
        <begin position="131"/>
        <end position="153"/>
    </location>
</feature>
<dbReference type="AlphaFoldDB" id="A0A1L9Q3M1"/>
<feature type="region of interest" description="Disordered" evidence="6">
    <location>
        <begin position="1"/>
        <end position="20"/>
    </location>
</feature>
<dbReference type="PANTHER" id="PTHR43791">
    <property type="entry name" value="PERMEASE-RELATED"/>
    <property type="match status" value="1"/>
</dbReference>
<dbReference type="Pfam" id="PF07690">
    <property type="entry name" value="MFS_1"/>
    <property type="match status" value="1"/>
</dbReference>
<proteinExistence type="predicted"/>
<feature type="transmembrane region" description="Helical" evidence="7">
    <location>
        <begin position="355"/>
        <end position="372"/>
    </location>
</feature>
<feature type="transmembrane region" description="Helical" evidence="7">
    <location>
        <begin position="104"/>
        <end position="125"/>
    </location>
</feature>
<dbReference type="SUPFAM" id="SSF103473">
    <property type="entry name" value="MFS general substrate transporter"/>
    <property type="match status" value="1"/>
</dbReference>
<protein>
    <recommendedName>
        <fullName evidence="8">Major facilitator superfamily (MFS) profile domain-containing protein</fullName>
    </recommendedName>
</protein>
<reference evidence="10" key="1">
    <citation type="journal article" date="2017" name="Genome Biol.">
        <title>Comparative genomics reveals high biological diversity and specific adaptations in the industrially and medically important fungal genus Aspergillus.</title>
        <authorList>
            <person name="de Vries R.P."/>
            <person name="Riley R."/>
            <person name="Wiebenga A."/>
            <person name="Aguilar-Osorio G."/>
            <person name="Amillis S."/>
            <person name="Uchima C.A."/>
            <person name="Anderluh G."/>
            <person name="Asadollahi M."/>
            <person name="Askin M."/>
            <person name="Barry K."/>
            <person name="Battaglia E."/>
            <person name="Bayram O."/>
            <person name="Benocci T."/>
            <person name="Braus-Stromeyer S.A."/>
            <person name="Caldana C."/>
            <person name="Canovas D."/>
            <person name="Cerqueira G.C."/>
            <person name="Chen F."/>
            <person name="Chen W."/>
            <person name="Choi C."/>
            <person name="Clum A."/>
            <person name="Dos Santos R.A."/>
            <person name="Damasio A.R."/>
            <person name="Diallinas G."/>
            <person name="Emri T."/>
            <person name="Fekete E."/>
            <person name="Flipphi M."/>
            <person name="Freyberg S."/>
            <person name="Gallo A."/>
            <person name="Gournas C."/>
            <person name="Habgood R."/>
            <person name="Hainaut M."/>
            <person name="Harispe M.L."/>
            <person name="Henrissat B."/>
            <person name="Hilden K.S."/>
            <person name="Hope R."/>
            <person name="Hossain A."/>
            <person name="Karabika E."/>
            <person name="Karaffa L."/>
            <person name="Karanyi Z."/>
            <person name="Krasevec N."/>
            <person name="Kuo A."/>
            <person name="Kusch H."/>
            <person name="LaButti K."/>
            <person name="Lagendijk E.L."/>
            <person name="Lapidus A."/>
            <person name="Levasseur A."/>
            <person name="Lindquist E."/>
            <person name="Lipzen A."/>
            <person name="Logrieco A.F."/>
            <person name="MacCabe A."/>
            <person name="Maekelae M.R."/>
            <person name="Malavazi I."/>
            <person name="Melin P."/>
            <person name="Meyer V."/>
            <person name="Mielnichuk N."/>
            <person name="Miskei M."/>
            <person name="Molnar A.P."/>
            <person name="Mule G."/>
            <person name="Ngan C.Y."/>
            <person name="Orejas M."/>
            <person name="Orosz E."/>
            <person name="Ouedraogo J.P."/>
            <person name="Overkamp K.M."/>
            <person name="Park H.-S."/>
            <person name="Perrone G."/>
            <person name="Piumi F."/>
            <person name="Punt P.J."/>
            <person name="Ram A.F."/>
            <person name="Ramon A."/>
            <person name="Rauscher S."/>
            <person name="Record E."/>
            <person name="Riano-Pachon D.M."/>
            <person name="Robert V."/>
            <person name="Roehrig J."/>
            <person name="Ruller R."/>
            <person name="Salamov A."/>
            <person name="Salih N.S."/>
            <person name="Samson R.A."/>
            <person name="Sandor E."/>
            <person name="Sanguinetti M."/>
            <person name="Schuetze T."/>
            <person name="Sepcic K."/>
            <person name="Shelest E."/>
            <person name="Sherlock G."/>
            <person name="Sophianopoulou V."/>
            <person name="Squina F.M."/>
            <person name="Sun H."/>
            <person name="Susca A."/>
            <person name="Todd R.B."/>
            <person name="Tsang A."/>
            <person name="Unkles S.E."/>
            <person name="van de Wiele N."/>
            <person name="van Rossen-Uffink D."/>
            <person name="Oliveira J.V."/>
            <person name="Vesth T.C."/>
            <person name="Visser J."/>
            <person name="Yu J.-H."/>
            <person name="Zhou M."/>
            <person name="Andersen M.R."/>
            <person name="Archer D.B."/>
            <person name="Baker S.E."/>
            <person name="Benoit I."/>
            <person name="Brakhage A.A."/>
            <person name="Braus G.H."/>
            <person name="Fischer R."/>
            <person name="Frisvad J.C."/>
            <person name="Goldman G.H."/>
            <person name="Houbraken J."/>
            <person name="Oakley B."/>
            <person name="Pocsi I."/>
            <person name="Scazzocchio C."/>
            <person name="Seiboth B."/>
            <person name="vanKuyk P.A."/>
            <person name="Wortman J."/>
            <person name="Dyer P.S."/>
            <person name="Grigoriev I.V."/>
        </authorList>
    </citation>
    <scope>NUCLEOTIDE SEQUENCE [LARGE SCALE GENOMIC DNA]</scope>
    <source>
        <strain evidence="10">CBS 583.65</strain>
    </source>
</reference>
<evidence type="ECO:0000256" key="1">
    <source>
        <dbReference type="ARBA" id="ARBA00004141"/>
    </source>
</evidence>
<dbReference type="GeneID" id="63724355"/>
<sequence>MDDKKVIVDSGSSGEIESGSNSYDAAATKKLIRKIDFVLIPWLAFLYLLSFLDRTNIGNARLAGLEDDLGMSGLDYNVALAIFFPFYVAAEIPSNIMMKRSRPALWIPTIMLAWGIVCSLMGLVHNYAGLLGARAALGIAEGGLFPGVTFYITMWYKRHECGLRMAIFFSAATAAGAFGGLLARGIGEMDGIGGKGGWAWIFIIEGLVTFVVAIVAFVVMNDYPDTAKFLTASEKAEVARRLEEDRSSLADEYDMKYFWHAVKDWKIWVHMFITVGIYTPLYSFSLFLPTIVSSLGYENEKAQLMTVPPYVVACVFCIGGGFLADRQGSRGLSMIFFNVVAIIGFIMLISSSNNGVKYAGTFFAATGIYPNVPQGVAWNGNNIGGSFKRSVGIAMHVGCGNLGGVLSSFIYRSQDKPHYRVGHGTLIGCLTMSTVLCTIMTIYLRRENARRDREYKRPEEYSEAERLAERERGDYASFFRYTI</sequence>
<organism evidence="9 10">
    <name type="scientific">Aspergillus versicolor CBS 583.65</name>
    <dbReference type="NCBI Taxonomy" id="1036611"/>
    <lineage>
        <taxon>Eukaryota</taxon>
        <taxon>Fungi</taxon>
        <taxon>Dikarya</taxon>
        <taxon>Ascomycota</taxon>
        <taxon>Pezizomycotina</taxon>
        <taxon>Eurotiomycetes</taxon>
        <taxon>Eurotiomycetidae</taxon>
        <taxon>Eurotiales</taxon>
        <taxon>Aspergillaceae</taxon>
        <taxon>Aspergillus</taxon>
        <taxon>Aspergillus subgen. Nidulantes</taxon>
    </lineage>
</organism>
<evidence type="ECO:0000256" key="3">
    <source>
        <dbReference type="ARBA" id="ARBA00022692"/>
    </source>
</evidence>
<feature type="transmembrane region" description="Helical" evidence="7">
    <location>
        <begin position="72"/>
        <end position="92"/>
    </location>
</feature>
<dbReference type="PROSITE" id="PS50850">
    <property type="entry name" value="MFS"/>
    <property type="match status" value="1"/>
</dbReference>
<evidence type="ECO:0000259" key="8">
    <source>
        <dbReference type="PROSITE" id="PS50850"/>
    </source>
</evidence>
<evidence type="ECO:0000256" key="7">
    <source>
        <dbReference type="SAM" id="Phobius"/>
    </source>
</evidence>
<feature type="transmembrane region" description="Helical" evidence="7">
    <location>
        <begin position="165"/>
        <end position="186"/>
    </location>
</feature>
<dbReference type="InterPro" id="IPR011701">
    <property type="entry name" value="MFS"/>
</dbReference>
<keyword evidence="5 7" id="KW-0472">Membrane</keyword>
<feature type="domain" description="Major facilitator superfamily (MFS) profile" evidence="8">
    <location>
        <begin position="39"/>
        <end position="483"/>
    </location>
</feature>
<dbReference type="VEuPathDB" id="FungiDB:ASPVEDRAFT_179643"/>
<dbReference type="InterPro" id="IPR036259">
    <property type="entry name" value="MFS_trans_sf"/>
</dbReference>